<evidence type="ECO:0000256" key="4">
    <source>
        <dbReference type="ARBA" id="ARBA00022502"/>
    </source>
</evidence>
<feature type="compositionally biased region" description="Basic residues" evidence="12">
    <location>
        <begin position="17"/>
        <end position="26"/>
    </location>
</feature>
<evidence type="ECO:0000256" key="6">
    <source>
        <dbReference type="ARBA" id="ARBA00022679"/>
    </source>
</evidence>
<dbReference type="InterPro" id="IPR007315">
    <property type="entry name" value="PIG-V/Gpi18"/>
</dbReference>
<comment type="caution">
    <text evidence="11">Lacks conserved residue(s) required for the propagation of feature annotation.</text>
</comment>
<dbReference type="PANTHER" id="PTHR12468">
    <property type="entry name" value="GPI MANNOSYLTRANSFERASE 2"/>
    <property type="match status" value="1"/>
</dbReference>
<protein>
    <recommendedName>
        <fullName evidence="11">GPI mannosyltransferase 2</fullName>
        <ecNumber evidence="11">2.4.1.-</ecNumber>
    </recommendedName>
</protein>
<proteinExistence type="inferred from homology"/>
<gene>
    <name evidence="13" type="ORF">ACHAXA_004229</name>
</gene>
<dbReference type="GO" id="GO:0006506">
    <property type="term" value="P:GPI anchor biosynthetic process"/>
    <property type="evidence" value="ECO:0007669"/>
    <property type="project" value="UniProtKB-KW"/>
</dbReference>
<keyword evidence="4 11" id="KW-0337">GPI-anchor biosynthesis</keyword>
<feature type="compositionally biased region" description="Acidic residues" evidence="12">
    <location>
        <begin position="309"/>
        <end position="319"/>
    </location>
</feature>
<keyword evidence="10 11" id="KW-0472">Membrane</keyword>
<name>A0ABD3RA36_9STRA</name>
<comment type="pathway">
    <text evidence="2 11">Glycolipid biosynthesis; glycosylphosphatidylinositol-anchor biosynthesis.</text>
</comment>
<dbReference type="AlphaFoldDB" id="A0ABD3RA36"/>
<evidence type="ECO:0000313" key="14">
    <source>
        <dbReference type="Proteomes" id="UP001530377"/>
    </source>
</evidence>
<evidence type="ECO:0000256" key="1">
    <source>
        <dbReference type="ARBA" id="ARBA00004477"/>
    </source>
</evidence>
<feature type="region of interest" description="Disordered" evidence="12">
    <location>
        <begin position="1"/>
        <end position="27"/>
    </location>
</feature>
<feature type="transmembrane region" description="Helical" evidence="11">
    <location>
        <begin position="495"/>
        <end position="514"/>
    </location>
</feature>
<evidence type="ECO:0000256" key="10">
    <source>
        <dbReference type="ARBA" id="ARBA00023136"/>
    </source>
</evidence>
<reference evidence="13 14" key="1">
    <citation type="submission" date="2024-10" db="EMBL/GenBank/DDBJ databases">
        <title>Updated reference genomes for cyclostephanoid diatoms.</title>
        <authorList>
            <person name="Roberts W.R."/>
            <person name="Alverson A.J."/>
        </authorList>
    </citation>
    <scope>NUCLEOTIDE SEQUENCE [LARGE SCALE GENOMIC DNA]</scope>
    <source>
        <strain evidence="13 14">AJA228-03</strain>
    </source>
</reference>
<accession>A0ABD3RA36</accession>
<evidence type="ECO:0000256" key="8">
    <source>
        <dbReference type="ARBA" id="ARBA00022824"/>
    </source>
</evidence>
<dbReference type="EC" id="2.4.1.-" evidence="11"/>
<evidence type="ECO:0000256" key="3">
    <source>
        <dbReference type="ARBA" id="ARBA00008698"/>
    </source>
</evidence>
<keyword evidence="7 11" id="KW-0812">Transmembrane</keyword>
<keyword evidence="9 11" id="KW-1133">Transmembrane helix</keyword>
<comment type="caution">
    <text evidence="13">The sequence shown here is derived from an EMBL/GenBank/DDBJ whole genome shotgun (WGS) entry which is preliminary data.</text>
</comment>
<evidence type="ECO:0000256" key="2">
    <source>
        <dbReference type="ARBA" id="ARBA00004687"/>
    </source>
</evidence>
<feature type="transmembrane region" description="Helical" evidence="11">
    <location>
        <begin position="694"/>
        <end position="711"/>
    </location>
</feature>
<feature type="transmembrane region" description="Helical" evidence="11">
    <location>
        <begin position="669"/>
        <end position="688"/>
    </location>
</feature>
<feature type="transmembrane region" description="Helical" evidence="11">
    <location>
        <begin position="584"/>
        <end position="603"/>
    </location>
</feature>
<evidence type="ECO:0000313" key="13">
    <source>
        <dbReference type="EMBL" id="KAL3809678.1"/>
    </source>
</evidence>
<evidence type="ECO:0000256" key="5">
    <source>
        <dbReference type="ARBA" id="ARBA00022676"/>
    </source>
</evidence>
<evidence type="ECO:0000256" key="12">
    <source>
        <dbReference type="SAM" id="MobiDB-lite"/>
    </source>
</evidence>
<comment type="similarity">
    <text evidence="3 11">Belongs to the PIGV family.</text>
</comment>
<dbReference type="GO" id="GO:0005789">
    <property type="term" value="C:endoplasmic reticulum membrane"/>
    <property type="evidence" value="ECO:0007669"/>
    <property type="project" value="UniProtKB-SubCell"/>
</dbReference>
<keyword evidence="5 11" id="KW-0328">Glycosyltransferase</keyword>
<evidence type="ECO:0000256" key="9">
    <source>
        <dbReference type="ARBA" id="ARBA00022989"/>
    </source>
</evidence>
<feature type="transmembrane region" description="Helical" evidence="11">
    <location>
        <begin position="266"/>
        <end position="286"/>
    </location>
</feature>
<feature type="region of interest" description="Disordered" evidence="12">
    <location>
        <begin position="309"/>
        <end position="334"/>
    </location>
</feature>
<feature type="region of interest" description="Disordered" evidence="12">
    <location>
        <begin position="111"/>
        <end position="137"/>
    </location>
</feature>
<comment type="function">
    <text evidence="11">Mannosyltransferase involved in glycosylphosphatidylinositol-anchor biosynthesis.</text>
</comment>
<feature type="transmembrane region" description="Helical" evidence="11">
    <location>
        <begin position="732"/>
        <end position="753"/>
    </location>
</feature>
<comment type="subcellular location">
    <subcellularLocation>
        <location evidence="1 11">Endoplasmic reticulum membrane</location>
        <topology evidence="1 11">Multi-pass membrane protein</topology>
    </subcellularLocation>
</comment>
<dbReference type="Pfam" id="PF04188">
    <property type="entry name" value="Mannosyl_trans2"/>
    <property type="match status" value="1"/>
</dbReference>
<sequence>MNAERDAPPYEGPSPLQRRRRRHTRDGHHPRWEIARLALVSRLVMLASTSISNAVLPDFYPGDDVLRFDLRLDDDDGRSTTSSTRFCLRGHACDHEWWGSGRLRRVGRRGGRGLRMEDDDSHGKVDGTSSTCESSSVDVIDESSYGRNQDGRRQRIAWLDRAYALVLPPLTRWDAARFLTLSVDPRGRHPPPIVRRSSRDNDGGSGEDNGGRLIAKGMEREDDRFGPSEMSHAFLPLWPLVMRATADLLVTSVPSAALPATYESTAALAAMIVNLLAFVVAAVMLYDMTYFATRRDGSEERKIIVVVEEEEEEEEEEEGDVRVGSRPQTMTLSSMDQGAQWYDDDNDDDRLLATTAALLFCVNPAGVFFSAAYSESLFSMLTFAGHAFVARGRYYDRLLQMGEEVVVDDDNDARGTSRERRTRGVLPKRGQRWWWWWSANFHWIPSTMLWMLASYARSNGTFSAVWWMLVGLSRCCSCIHENYEGRCFARAVVKCISLFLFHLTLASLVAYPTLYHDRRGYDYHCLEYPMERLQSPADLLTHRVPAWCEHGKMDRRFSLYALVQRKYWNVGLFRYYEIKQIPNFILALPVLALSSAAVVSWIARSWDRHIVNRGKKITATSIGGVARDLLRWVFLALDSSSGHSPAGGNITPHASSSSETRKLLGPEVLPTYAVLAGFAIVGAFIAHVQVSTRLIFSSCPAIYWYISGMLVNDHKGNIKKKEFGGRVTQAPLLLYSYFALYNILGVIMHVNWLPWT</sequence>
<feature type="region of interest" description="Disordered" evidence="12">
    <location>
        <begin position="189"/>
        <end position="214"/>
    </location>
</feature>
<dbReference type="EMBL" id="JALLPB020000386">
    <property type="protein sequence ID" value="KAL3809678.1"/>
    <property type="molecule type" value="Genomic_DNA"/>
</dbReference>
<keyword evidence="8 11" id="KW-0256">Endoplasmic reticulum</keyword>
<organism evidence="13 14">
    <name type="scientific">Cyclostephanos tholiformis</name>
    <dbReference type="NCBI Taxonomy" id="382380"/>
    <lineage>
        <taxon>Eukaryota</taxon>
        <taxon>Sar</taxon>
        <taxon>Stramenopiles</taxon>
        <taxon>Ochrophyta</taxon>
        <taxon>Bacillariophyta</taxon>
        <taxon>Coscinodiscophyceae</taxon>
        <taxon>Thalassiosirophycidae</taxon>
        <taxon>Stephanodiscales</taxon>
        <taxon>Stephanodiscaceae</taxon>
        <taxon>Cyclostephanos</taxon>
    </lineage>
</organism>
<dbReference type="PANTHER" id="PTHR12468:SF2">
    <property type="entry name" value="GPI MANNOSYLTRANSFERASE 2"/>
    <property type="match status" value="1"/>
</dbReference>
<keyword evidence="14" id="KW-1185">Reference proteome</keyword>
<evidence type="ECO:0000256" key="7">
    <source>
        <dbReference type="ARBA" id="ARBA00022692"/>
    </source>
</evidence>
<dbReference type="GO" id="GO:0016757">
    <property type="term" value="F:glycosyltransferase activity"/>
    <property type="evidence" value="ECO:0007669"/>
    <property type="project" value="UniProtKB-KW"/>
</dbReference>
<keyword evidence="6 11" id="KW-0808">Transferase</keyword>
<evidence type="ECO:0000256" key="11">
    <source>
        <dbReference type="RuleBase" id="RU363112"/>
    </source>
</evidence>
<dbReference type="Proteomes" id="UP001530377">
    <property type="component" value="Unassembled WGS sequence"/>
</dbReference>